<dbReference type="PANTHER" id="PTHR33406">
    <property type="entry name" value="MEMBRANE PROTEIN MJ1562-RELATED"/>
    <property type="match status" value="1"/>
</dbReference>
<dbReference type="InterPro" id="IPR050545">
    <property type="entry name" value="Mycobact_MmpL"/>
</dbReference>
<sequence length="775" mass="84458">MHKKGSVLTFSKFHRLLAATWLAVCLALIATLALVAPKSQINSSVLALLPEQAMGQLPTAIYDTFIERLDRQLVWMVSPGEGNGLEPVEWWTRQLAQLSGIATVKGQMTDAQQQSWGAFFFTHRNAMIDEETRKRLAQGGNVQANWIAGQLYSAFAGVSGQEIRHDPLLLVRGSQLALSQQASRLTLDNGWLMSRDDQGNRWYMIHGEQVSSAYDMTRAHQLVSQLSLLQQQLENRWPGAKLLSRGTLFYSDHASQQAKHDISTLGLATVLGVLLLVGLVFRSMLPLLLCALSVGIGALAGTALSLFIFGELHIMTLVMSLSIVGISADYTLYFLTERLVHGAHTSPMGSLRKVLPAMLTALATTVLAWLVMLLAPFPGLRQLAVFAASGLAAACLTVICWYPLLVRRLPVRPIPALGLILGWISAWRHRKTVYLGLPLTIALFALSGLTQLHIDDDVARLQSLPGDVQRQENAITRLTGQGLDQKWFVVTGDSAEQTLQRLEHFSPALARARSEGLLGSYRLLPLSSLQRQQQDLALLQQATPAVVSRLQQLGLGPVEPSLSPMPVTPGDWQQSVVSEGWRLLWLSLPNGQSAVLVPVDGVNDTAALNLLAQRFPGVSWVDRKADFDLLFAHYRTMLSWLLLGSLALIAISYSVRQGWRQGLLSVIPSVLSVGTGLAVLAWSGQPLNLFAMLALVLVLGIGVNYTLFFGNPQGTPTTSMLAITLAVITTLLTLGMLVFSQTQAIQSFGIVLCSGIITAFILSPLAAARLQRPRK</sequence>
<organism evidence="8 9">
    <name type="scientific">Biostraticola tofi</name>
    <dbReference type="NCBI Taxonomy" id="466109"/>
    <lineage>
        <taxon>Bacteria</taxon>
        <taxon>Pseudomonadati</taxon>
        <taxon>Pseudomonadota</taxon>
        <taxon>Gammaproteobacteria</taxon>
        <taxon>Enterobacterales</taxon>
        <taxon>Bruguierivoracaceae</taxon>
        <taxon>Biostraticola</taxon>
    </lineage>
</organism>
<dbReference type="Gene3D" id="1.20.1640.10">
    <property type="entry name" value="Multidrug efflux transporter AcrB transmembrane domain"/>
    <property type="match status" value="2"/>
</dbReference>
<evidence type="ECO:0000256" key="5">
    <source>
        <dbReference type="ARBA" id="ARBA00023136"/>
    </source>
</evidence>
<dbReference type="OrthoDB" id="9780358at2"/>
<keyword evidence="5 6" id="KW-0472">Membrane</keyword>
<evidence type="ECO:0000256" key="3">
    <source>
        <dbReference type="ARBA" id="ARBA00022692"/>
    </source>
</evidence>
<feature type="transmembrane region" description="Helical" evidence="6">
    <location>
        <begin position="433"/>
        <end position="454"/>
    </location>
</feature>
<gene>
    <name evidence="8" type="ORF">EDC52_10533</name>
</gene>
<keyword evidence="4 6" id="KW-1133">Transmembrane helix</keyword>
<evidence type="ECO:0000256" key="4">
    <source>
        <dbReference type="ARBA" id="ARBA00022989"/>
    </source>
</evidence>
<comment type="caution">
    <text evidence="8">The sequence shown here is derived from an EMBL/GenBank/DDBJ whole genome shotgun (WGS) entry which is preliminary data.</text>
</comment>
<dbReference type="EMBL" id="SMCR01000005">
    <property type="protein sequence ID" value="TCV95431.1"/>
    <property type="molecule type" value="Genomic_DNA"/>
</dbReference>
<feature type="transmembrane region" description="Helical" evidence="6">
    <location>
        <begin position="720"/>
        <end position="739"/>
    </location>
</feature>
<evidence type="ECO:0000313" key="8">
    <source>
        <dbReference type="EMBL" id="TCV95431.1"/>
    </source>
</evidence>
<feature type="transmembrane region" description="Helical" evidence="6">
    <location>
        <begin position="262"/>
        <end position="281"/>
    </location>
</feature>
<feature type="transmembrane region" description="Helical" evidence="6">
    <location>
        <begin position="745"/>
        <end position="768"/>
    </location>
</feature>
<dbReference type="Pfam" id="PF03176">
    <property type="entry name" value="MMPL"/>
    <property type="match status" value="1"/>
</dbReference>
<proteinExistence type="predicted"/>
<feature type="domain" description="Membrane transport protein MMPL" evidence="7">
    <location>
        <begin position="255"/>
        <end position="406"/>
    </location>
</feature>
<keyword evidence="3 6" id="KW-0812">Transmembrane</keyword>
<feature type="transmembrane region" description="Helical" evidence="6">
    <location>
        <begin position="288"/>
        <end position="308"/>
    </location>
</feature>
<feature type="transmembrane region" description="Helical" evidence="6">
    <location>
        <begin position="689"/>
        <end position="708"/>
    </location>
</feature>
<evidence type="ECO:0000256" key="2">
    <source>
        <dbReference type="ARBA" id="ARBA00022475"/>
    </source>
</evidence>
<feature type="transmembrane region" description="Helical" evidence="6">
    <location>
        <begin position="355"/>
        <end position="377"/>
    </location>
</feature>
<protein>
    <submittedName>
        <fullName evidence="8">Putative exporter</fullName>
    </submittedName>
</protein>
<dbReference type="AlphaFoldDB" id="A0A4R3YSH4"/>
<keyword evidence="2" id="KW-1003">Cell membrane</keyword>
<reference evidence="8 9" key="1">
    <citation type="submission" date="2019-03" db="EMBL/GenBank/DDBJ databases">
        <title>Genomic Encyclopedia of Type Strains, Phase IV (KMG-IV): sequencing the most valuable type-strain genomes for metagenomic binning, comparative biology and taxonomic classification.</title>
        <authorList>
            <person name="Goeker M."/>
        </authorList>
    </citation>
    <scope>NUCLEOTIDE SEQUENCE [LARGE SCALE GENOMIC DNA]</scope>
    <source>
        <strain evidence="8 9">DSM 19580</strain>
    </source>
</reference>
<accession>A0A4R3YSH4</accession>
<evidence type="ECO:0000256" key="1">
    <source>
        <dbReference type="ARBA" id="ARBA00004651"/>
    </source>
</evidence>
<keyword evidence="9" id="KW-1185">Reference proteome</keyword>
<dbReference type="Proteomes" id="UP000295719">
    <property type="component" value="Unassembled WGS sequence"/>
</dbReference>
<dbReference type="PANTHER" id="PTHR33406:SF13">
    <property type="entry name" value="MEMBRANE PROTEIN YDFJ"/>
    <property type="match status" value="1"/>
</dbReference>
<feature type="transmembrane region" description="Helical" evidence="6">
    <location>
        <begin position="383"/>
        <end position="405"/>
    </location>
</feature>
<feature type="transmembrane region" description="Helical" evidence="6">
    <location>
        <begin position="662"/>
        <end position="683"/>
    </location>
</feature>
<dbReference type="SUPFAM" id="SSF82866">
    <property type="entry name" value="Multidrug efflux transporter AcrB transmembrane domain"/>
    <property type="match status" value="2"/>
</dbReference>
<comment type="subcellular location">
    <subcellularLocation>
        <location evidence="1">Cell membrane</location>
        <topology evidence="1">Multi-pass membrane protein</topology>
    </subcellularLocation>
</comment>
<dbReference type="GO" id="GO:0005886">
    <property type="term" value="C:plasma membrane"/>
    <property type="evidence" value="ECO:0007669"/>
    <property type="project" value="UniProtKB-SubCell"/>
</dbReference>
<evidence type="ECO:0000259" key="7">
    <source>
        <dbReference type="Pfam" id="PF03176"/>
    </source>
</evidence>
<feature type="transmembrane region" description="Helical" evidence="6">
    <location>
        <begin position="314"/>
        <end position="335"/>
    </location>
</feature>
<evidence type="ECO:0000256" key="6">
    <source>
        <dbReference type="SAM" id="Phobius"/>
    </source>
</evidence>
<name>A0A4R3YSH4_9GAMM</name>
<evidence type="ECO:0000313" key="9">
    <source>
        <dbReference type="Proteomes" id="UP000295719"/>
    </source>
</evidence>
<feature type="transmembrane region" description="Helical" evidence="6">
    <location>
        <begin position="637"/>
        <end position="655"/>
    </location>
</feature>
<dbReference type="InterPro" id="IPR004869">
    <property type="entry name" value="MMPL_dom"/>
</dbReference>